<dbReference type="PROSITE" id="PS50066">
    <property type="entry name" value="MADS_BOX_2"/>
    <property type="match status" value="1"/>
</dbReference>
<proteinExistence type="predicted"/>
<keyword evidence="7" id="KW-1185">Reference proteome</keyword>
<sequence>MRKKVKLAFIAHDSTRRATFTKRKKSLLKKVNELSILCAVPACAIVYGENESKPELWPNSPMSVHQVISKFQEMPLMEQSKKKLNQESFLRQRIAKTEEQLKKMRNDNREREMTNILYCGVDGMLAPGWLDGLSLQDLNDLNLVINKTLNEIDEKQEMLGEPGSMKKVTAEATEKATEEAVPVDPNNMEPMQGEEWLKNLMEPLEPAIWPLEDSINPSSPMWLNPFLP</sequence>
<reference evidence="6 7" key="1">
    <citation type="submission" date="2017-11" db="EMBL/GenBank/DDBJ databases">
        <title>De-novo sequencing of pomegranate (Punica granatum L.) genome.</title>
        <authorList>
            <person name="Akparov Z."/>
            <person name="Amiraslanov A."/>
            <person name="Hajiyeva S."/>
            <person name="Abbasov M."/>
            <person name="Kaur K."/>
            <person name="Hamwieh A."/>
            <person name="Solovyev V."/>
            <person name="Salamov A."/>
            <person name="Braich B."/>
            <person name="Kosarev P."/>
            <person name="Mahmoud A."/>
            <person name="Hajiyev E."/>
            <person name="Babayeva S."/>
            <person name="Izzatullayeva V."/>
            <person name="Mammadov A."/>
            <person name="Mammadov A."/>
            <person name="Sharifova S."/>
            <person name="Ojaghi J."/>
            <person name="Eynullazada K."/>
            <person name="Bayramov B."/>
            <person name="Abdulazimova A."/>
            <person name="Shahmuradov I."/>
        </authorList>
    </citation>
    <scope>NUCLEOTIDE SEQUENCE [LARGE SCALE GENOMIC DNA]</scope>
    <source>
        <strain evidence="7">cv. AG2017</strain>
        <tissue evidence="6">Leaf</tissue>
    </source>
</reference>
<dbReference type="InterPro" id="IPR033897">
    <property type="entry name" value="SRF-like_MADS-box"/>
</dbReference>
<evidence type="ECO:0000256" key="2">
    <source>
        <dbReference type="ARBA" id="ARBA00023015"/>
    </source>
</evidence>
<dbReference type="PANTHER" id="PTHR48019">
    <property type="entry name" value="SERUM RESPONSE FACTOR HOMOLOG"/>
    <property type="match status" value="1"/>
</dbReference>
<dbReference type="GO" id="GO:0046983">
    <property type="term" value="F:protein dimerization activity"/>
    <property type="evidence" value="ECO:0007669"/>
    <property type="project" value="InterPro"/>
</dbReference>
<comment type="caution">
    <text evidence="6">The sequence shown here is derived from an EMBL/GenBank/DDBJ whole genome shotgun (WGS) entry which is preliminary data.</text>
</comment>
<keyword evidence="5" id="KW-0539">Nucleus</keyword>
<dbReference type="Proteomes" id="UP000233551">
    <property type="component" value="Unassembled WGS sequence"/>
</dbReference>
<dbReference type="InterPro" id="IPR050142">
    <property type="entry name" value="MADS-box/MEF2_TF"/>
</dbReference>
<dbReference type="Gene3D" id="3.40.1810.10">
    <property type="entry name" value="Transcription factor, MADS-box"/>
    <property type="match status" value="1"/>
</dbReference>
<dbReference type="GO" id="GO:0000987">
    <property type="term" value="F:cis-regulatory region sequence-specific DNA binding"/>
    <property type="evidence" value="ECO:0007669"/>
    <property type="project" value="InterPro"/>
</dbReference>
<dbReference type="Pfam" id="PF00319">
    <property type="entry name" value="SRF-TF"/>
    <property type="match status" value="1"/>
</dbReference>
<dbReference type="PRINTS" id="PR00404">
    <property type="entry name" value="MADSDOMAIN"/>
</dbReference>
<dbReference type="OrthoDB" id="779403at2759"/>
<comment type="subcellular location">
    <subcellularLocation>
        <location evidence="1">Nucleus</location>
    </subcellularLocation>
</comment>
<organism evidence="6 7">
    <name type="scientific">Punica granatum</name>
    <name type="common">Pomegranate</name>
    <dbReference type="NCBI Taxonomy" id="22663"/>
    <lineage>
        <taxon>Eukaryota</taxon>
        <taxon>Viridiplantae</taxon>
        <taxon>Streptophyta</taxon>
        <taxon>Embryophyta</taxon>
        <taxon>Tracheophyta</taxon>
        <taxon>Spermatophyta</taxon>
        <taxon>Magnoliopsida</taxon>
        <taxon>eudicotyledons</taxon>
        <taxon>Gunneridae</taxon>
        <taxon>Pentapetalae</taxon>
        <taxon>rosids</taxon>
        <taxon>malvids</taxon>
        <taxon>Myrtales</taxon>
        <taxon>Lythraceae</taxon>
        <taxon>Punica</taxon>
    </lineage>
</organism>
<dbReference type="InterPro" id="IPR002100">
    <property type="entry name" value="TF_MADSbox"/>
</dbReference>
<dbReference type="CDD" id="cd00266">
    <property type="entry name" value="MADS_SRF_like"/>
    <property type="match status" value="1"/>
</dbReference>
<evidence type="ECO:0000256" key="1">
    <source>
        <dbReference type="ARBA" id="ARBA00004123"/>
    </source>
</evidence>
<dbReference type="FunFam" id="3.40.1810.10:FF:000024">
    <property type="entry name" value="Agamous-like MADS-box protein AGL80"/>
    <property type="match status" value="1"/>
</dbReference>
<dbReference type="SMART" id="SM00432">
    <property type="entry name" value="MADS"/>
    <property type="match status" value="1"/>
</dbReference>
<gene>
    <name evidence="6" type="ORF">CRG98_031427</name>
</gene>
<dbReference type="STRING" id="22663.A0A2I0IVY3"/>
<dbReference type="GO" id="GO:0045944">
    <property type="term" value="P:positive regulation of transcription by RNA polymerase II"/>
    <property type="evidence" value="ECO:0007669"/>
    <property type="project" value="InterPro"/>
</dbReference>
<accession>A0A2I0IVY3</accession>
<evidence type="ECO:0000256" key="4">
    <source>
        <dbReference type="ARBA" id="ARBA00023163"/>
    </source>
</evidence>
<protein>
    <submittedName>
        <fullName evidence="6">Uncharacterized protein</fullName>
    </submittedName>
</protein>
<keyword evidence="2" id="KW-0805">Transcription regulation</keyword>
<dbReference type="GO" id="GO:0005634">
    <property type="term" value="C:nucleus"/>
    <property type="evidence" value="ECO:0007669"/>
    <property type="project" value="UniProtKB-SubCell"/>
</dbReference>
<dbReference type="SUPFAM" id="SSF55455">
    <property type="entry name" value="SRF-like"/>
    <property type="match status" value="1"/>
</dbReference>
<evidence type="ECO:0000256" key="3">
    <source>
        <dbReference type="ARBA" id="ARBA00023125"/>
    </source>
</evidence>
<dbReference type="EMBL" id="PGOL01002430">
    <property type="protein sequence ID" value="PKI48162.1"/>
    <property type="molecule type" value="Genomic_DNA"/>
</dbReference>
<dbReference type="AlphaFoldDB" id="A0A2I0IVY3"/>
<dbReference type="InterPro" id="IPR036879">
    <property type="entry name" value="TF_MADSbox_sf"/>
</dbReference>
<keyword evidence="3" id="KW-0238">DNA-binding</keyword>
<evidence type="ECO:0000313" key="7">
    <source>
        <dbReference type="Proteomes" id="UP000233551"/>
    </source>
</evidence>
<name>A0A2I0IVY3_PUNGR</name>
<keyword evidence="4" id="KW-0804">Transcription</keyword>
<dbReference type="GO" id="GO:0000981">
    <property type="term" value="F:DNA-binding transcription factor activity, RNA polymerase II-specific"/>
    <property type="evidence" value="ECO:0007669"/>
    <property type="project" value="InterPro"/>
</dbReference>
<evidence type="ECO:0000256" key="5">
    <source>
        <dbReference type="ARBA" id="ARBA00023242"/>
    </source>
</evidence>
<evidence type="ECO:0000313" key="6">
    <source>
        <dbReference type="EMBL" id="PKI48162.1"/>
    </source>
</evidence>
<dbReference type="GeneID" id="116215286"/>